<evidence type="ECO:0000313" key="11">
    <source>
        <dbReference type="EMBL" id="TKA44980.1"/>
    </source>
</evidence>
<evidence type="ECO:0008006" key="13">
    <source>
        <dbReference type="Google" id="ProtNLM"/>
    </source>
</evidence>
<gene>
    <name evidence="11" type="ORF">B0A54_03272</name>
</gene>
<evidence type="ECO:0000256" key="4">
    <source>
        <dbReference type="ARBA" id="ARBA00022618"/>
    </source>
</evidence>
<dbReference type="Proteomes" id="UP000310066">
    <property type="component" value="Unassembled WGS sequence"/>
</dbReference>
<evidence type="ECO:0000313" key="12">
    <source>
        <dbReference type="Proteomes" id="UP000310066"/>
    </source>
</evidence>
<evidence type="ECO:0000256" key="6">
    <source>
        <dbReference type="ARBA" id="ARBA00022838"/>
    </source>
</evidence>
<dbReference type="PANTHER" id="PTHR15459:SF3">
    <property type="entry name" value="POLYAMINE-MODULATED FACTOR 1"/>
    <property type="match status" value="1"/>
</dbReference>
<keyword evidence="9" id="KW-0137">Centromere</keyword>
<dbReference type="InterPro" id="IPR007128">
    <property type="entry name" value="PMF1/Nnf1"/>
</dbReference>
<evidence type="ECO:0000256" key="10">
    <source>
        <dbReference type="SAM" id="MobiDB-lite"/>
    </source>
</evidence>
<reference evidence="11 12" key="1">
    <citation type="submission" date="2017-03" db="EMBL/GenBank/DDBJ databases">
        <title>Genomes of endolithic fungi from Antarctica.</title>
        <authorList>
            <person name="Coleine C."/>
            <person name="Masonjones S."/>
            <person name="Stajich J.E."/>
        </authorList>
    </citation>
    <scope>NUCLEOTIDE SEQUENCE [LARGE SCALE GENOMIC DNA]</scope>
    <source>
        <strain evidence="11 12">CCFEE 5311</strain>
    </source>
</reference>
<dbReference type="GO" id="GO:0005634">
    <property type="term" value="C:nucleus"/>
    <property type="evidence" value="ECO:0007669"/>
    <property type="project" value="UniProtKB-SubCell"/>
</dbReference>
<feature type="region of interest" description="Disordered" evidence="10">
    <location>
        <begin position="111"/>
        <end position="138"/>
    </location>
</feature>
<comment type="subcellular location">
    <subcellularLocation>
        <location evidence="2">Chromosome</location>
        <location evidence="2">Centromere</location>
        <location evidence="2">Kinetochore</location>
    </subcellularLocation>
    <subcellularLocation>
        <location evidence="1">Nucleus</location>
    </subcellularLocation>
</comment>
<keyword evidence="6" id="KW-0995">Kinetochore</keyword>
<sequence length="201" mass="21767">MATTTTTHSPSPPLSPQPRPPTLSLPGPRATALLSLYNDAIAHLLKTLTYPHFAACFPTPSFAVPGSMKALHAQFTAKLGEQLHAEFDRLVEEREAVGALNGLDGLVEEARGRRERAERGRRETGGEGGAATQQQSEGVRAENVEILARIQKQREDIAARVAGLEQVVADVDACVAALRPEELEVLREEVRGVDEGMRMEV</sequence>
<evidence type="ECO:0000256" key="2">
    <source>
        <dbReference type="ARBA" id="ARBA00004629"/>
    </source>
</evidence>
<feature type="compositionally biased region" description="Pro residues" evidence="10">
    <location>
        <begin position="10"/>
        <end position="23"/>
    </location>
</feature>
<accession>A0A4U0V812</accession>
<keyword evidence="5" id="KW-0498">Mitosis</keyword>
<dbReference type="GO" id="GO:0000444">
    <property type="term" value="C:MIS12/MIND type complex"/>
    <property type="evidence" value="ECO:0007669"/>
    <property type="project" value="InterPro"/>
</dbReference>
<proteinExistence type="predicted"/>
<keyword evidence="7" id="KW-0539">Nucleus</keyword>
<keyword evidence="4" id="KW-0132">Cell division</keyword>
<keyword evidence="3" id="KW-0158">Chromosome</keyword>
<name>A0A4U0V812_9PEZI</name>
<comment type="caution">
    <text evidence="11">The sequence shown here is derived from an EMBL/GenBank/DDBJ whole genome shotgun (WGS) entry which is preliminary data.</text>
</comment>
<dbReference type="STRING" id="329885.A0A4U0V812"/>
<evidence type="ECO:0000256" key="9">
    <source>
        <dbReference type="ARBA" id="ARBA00023328"/>
    </source>
</evidence>
<feature type="compositionally biased region" description="Basic and acidic residues" evidence="10">
    <location>
        <begin position="111"/>
        <end position="125"/>
    </location>
</feature>
<dbReference type="EMBL" id="NAJP01000013">
    <property type="protein sequence ID" value="TKA44980.1"/>
    <property type="molecule type" value="Genomic_DNA"/>
</dbReference>
<keyword evidence="8" id="KW-0131">Cell cycle</keyword>
<dbReference type="AlphaFoldDB" id="A0A4U0V812"/>
<evidence type="ECO:0000256" key="1">
    <source>
        <dbReference type="ARBA" id="ARBA00004123"/>
    </source>
</evidence>
<evidence type="ECO:0000256" key="3">
    <source>
        <dbReference type="ARBA" id="ARBA00022454"/>
    </source>
</evidence>
<evidence type="ECO:0000256" key="7">
    <source>
        <dbReference type="ARBA" id="ARBA00023242"/>
    </source>
</evidence>
<evidence type="ECO:0000256" key="8">
    <source>
        <dbReference type="ARBA" id="ARBA00023306"/>
    </source>
</evidence>
<feature type="region of interest" description="Disordered" evidence="10">
    <location>
        <begin position="1"/>
        <end position="23"/>
    </location>
</feature>
<dbReference type="GO" id="GO:0051301">
    <property type="term" value="P:cell division"/>
    <property type="evidence" value="ECO:0007669"/>
    <property type="project" value="UniProtKB-KW"/>
</dbReference>
<organism evidence="11 12">
    <name type="scientific">Friedmanniomyces endolithicus</name>
    <dbReference type="NCBI Taxonomy" id="329885"/>
    <lineage>
        <taxon>Eukaryota</taxon>
        <taxon>Fungi</taxon>
        <taxon>Dikarya</taxon>
        <taxon>Ascomycota</taxon>
        <taxon>Pezizomycotina</taxon>
        <taxon>Dothideomycetes</taxon>
        <taxon>Dothideomycetidae</taxon>
        <taxon>Mycosphaerellales</taxon>
        <taxon>Teratosphaeriaceae</taxon>
        <taxon>Friedmanniomyces</taxon>
    </lineage>
</organism>
<dbReference type="Pfam" id="PF03980">
    <property type="entry name" value="Nnf1"/>
    <property type="match status" value="1"/>
</dbReference>
<protein>
    <recommendedName>
        <fullName evidence="13">MIND kinetochore complex component Nnf1</fullName>
    </recommendedName>
</protein>
<dbReference type="OrthoDB" id="18453at2759"/>
<dbReference type="GO" id="GO:0007059">
    <property type="term" value="P:chromosome segregation"/>
    <property type="evidence" value="ECO:0007669"/>
    <property type="project" value="TreeGrafter"/>
</dbReference>
<dbReference type="PANTHER" id="PTHR15459">
    <property type="entry name" value="POLYAMINE-MODULATED FACTOR 1"/>
    <property type="match status" value="1"/>
</dbReference>
<evidence type="ECO:0000256" key="5">
    <source>
        <dbReference type="ARBA" id="ARBA00022776"/>
    </source>
</evidence>